<name>A0A0C3BTD5_HEBCY</name>
<sequence length="65" mass="8172">MSASNPRMWTRQKQEWEWYQRKHGRLDFDRVLHFVDALKWLNNKRTRTRTTHKRFMVRNGKTGWP</sequence>
<protein>
    <submittedName>
        <fullName evidence="1">Uncharacterized protein</fullName>
    </submittedName>
</protein>
<dbReference type="EMBL" id="KN831822">
    <property type="protein sequence ID" value="KIM35359.1"/>
    <property type="molecule type" value="Genomic_DNA"/>
</dbReference>
<dbReference type="Proteomes" id="UP000053424">
    <property type="component" value="Unassembled WGS sequence"/>
</dbReference>
<evidence type="ECO:0000313" key="1">
    <source>
        <dbReference type="EMBL" id="KIM35359.1"/>
    </source>
</evidence>
<reference evidence="1 2" key="1">
    <citation type="submission" date="2014-04" db="EMBL/GenBank/DDBJ databases">
        <authorList>
            <consortium name="DOE Joint Genome Institute"/>
            <person name="Kuo A."/>
            <person name="Gay G."/>
            <person name="Dore J."/>
            <person name="Kohler A."/>
            <person name="Nagy L.G."/>
            <person name="Floudas D."/>
            <person name="Copeland A."/>
            <person name="Barry K.W."/>
            <person name="Cichocki N."/>
            <person name="Veneault-Fourrey C."/>
            <person name="LaButti K."/>
            <person name="Lindquist E.A."/>
            <person name="Lipzen A."/>
            <person name="Lundell T."/>
            <person name="Morin E."/>
            <person name="Murat C."/>
            <person name="Sun H."/>
            <person name="Tunlid A."/>
            <person name="Henrissat B."/>
            <person name="Grigoriev I.V."/>
            <person name="Hibbett D.S."/>
            <person name="Martin F."/>
            <person name="Nordberg H.P."/>
            <person name="Cantor M.N."/>
            <person name="Hua S.X."/>
        </authorList>
    </citation>
    <scope>NUCLEOTIDE SEQUENCE [LARGE SCALE GENOMIC DNA]</scope>
    <source>
        <strain evidence="2">h7</strain>
    </source>
</reference>
<proteinExistence type="predicted"/>
<accession>A0A0C3BTD5</accession>
<dbReference type="HOGENOM" id="CLU_2849945_0_0_1"/>
<evidence type="ECO:0000313" key="2">
    <source>
        <dbReference type="Proteomes" id="UP000053424"/>
    </source>
</evidence>
<reference evidence="2" key="2">
    <citation type="submission" date="2015-01" db="EMBL/GenBank/DDBJ databases">
        <title>Evolutionary Origins and Diversification of the Mycorrhizal Mutualists.</title>
        <authorList>
            <consortium name="DOE Joint Genome Institute"/>
            <consortium name="Mycorrhizal Genomics Consortium"/>
            <person name="Kohler A."/>
            <person name="Kuo A."/>
            <person name="Nagy L.G."/>
            <person name="Floudas D."/>
            <person name="Copeland A."/>
            <person name="Barry K.W."/>
            <person name="Cichocki N."/>
            <person name="Veneault-Fourrey C."/>
            <person name="LaButti K."/>
            <person name="Lindquist E.A."/>
            <person name="Lipzen A."/>
            <person name="Lundell T."/>
            <person name="Morin E."/>
            <person name="Murat C."/>
            <person name="Riley R."/>
            <person name="Ohm R."/>
            <person name="Sun H."/>
            <person name="Tunlid A."/>
            <person name="Henrissat B."/>
            <person name="Grigoriev I.V."/>
            <person name="Hibbett D.S."/>
            <person name="Martin F."/>
        </authorList>
    </citation>
    <scope>NUCLEOTIDE SEQUENCE [LARGE SCALE GENOMIC DNA]</scope>
    <source>
        <strain evidence="2">h7</strain>
    </source>
</reference>
<gene>
    <name evidence="1" type="ORF">M413DRAFT_449811</name>
</gene>
<keyword evidence="2" id="KW-1185">Reference proteome</keyword>
<organism evidence="1 2">
    <name type="scientific">Hebeloma cylindrosporum</name>
    <dbReference type="NCBI Taxonomy" id="76867"/>
    <lineage>
        <taxon>Eukaryota</taxon>
        <taxon>Fungi</taxon>
        <taxon>Dikarya</taxon>
        <taxon>Basidiomycota</taxon>
        <taxon>Agaricomycotina</taxon>
        <taxon>Agaricomycetes</taxon>
        <taxon>Agaricomycetidae</taxon>
        <taxon>Agaricales</taxon>
        <taxon>Agaricineae</taxon>
        <taxon>Hymenogastraceae</taxon>
        <taxon>Hebeloma</taxon>
    </lineage>
</organism>
<dbReference type="AlphaFoldDB" id="A0A0C3BTD5"/>